<reference evidence="3 4" key="2">
    <citation type="journal article" date="2008" name="Nature">
        <title>The Phaeodactylum genome reveals the evolutionary history of diatom genomes.</title>
        <authorList>
            <person name="Bowler C."/>
            <person name="Allen A.E."/>
            <person name="Badger J.H."/>
            <person name="Grimwood J."/>
            <person name="Jabbari K."/>
            <person name="Kuo A."/>
            <person name="Maheswari U."/>
            <person name="Martens C."/>
            <person name="Maumus F."/>
            <person name="Otillar R.P."/>
            <person name="Rayko E."/>
            <person name="Salamov A."/>
            <person name="Vandepoele K."/>
            <person name="Beszteri B."/>
            <person name="Gruber A."/>
            <person name="Heijde M."/>
            <person name="Katinka M."/>
            <person name="Mock T."/>
            <person name="Valentin K."/>
            <person name="Verret F."/>
            <person name="Berges J.A."/>
            <person name="Brownlee C."/>
            <person name="Cadoret J.P."/>
            <person name="Chiovitti A."/>
            <person name="Choi C.J."/>
            <person name="Coesel S."/>
            <person name="De Martino A."/>
            <person name="Detter J.C."/>
            <person name="Durkin C."/>
            <person name="Falciatore A."/>
            <person name="Fournet J."/>
            <person name="Haruta M."/>
            <person name="Huysman M.J."/>
            <person name="Jenkins B.D."/>
            <person name="Jiroutova K."/>
            <person name="Jorgensen R.E."/>
            <person name="Joubert Y."/>
            <person name="Kaplan A."/>
            <person name="Kroger N."/>
            <person name="Kroth P.G."/>
            <person name="La Roche J."/>
            <person name="Lindquist E."/>
            <person name="Lommer M."/>
            <person name="Martin-Jezequel V."/>
            <person name="Lopez P.J."/>
            <person name="Lucas S."/>
            <person name="Mangogna M."/>
            <person name="McGinnis K."/>
            <person name="Medlin L.K."/>
            <person name="Montsant A."/>
            <person name="Oudot-Le Secq M.P."/>
            <person name="Napoli C."/>
            <person name="Obornik M."/>
            <person name="Parker M.S."/>
            <person name="Petit J.L."/>
            <person name="Porcel B.M."/>
            <person name="Poulsen N."/>
            <person name="Robison M."/>
            <person name="Rychlewski L."/>
            <person name="Rynearson T.A."/>
            <person name="Schmutz J."/>
            <person name="Shapiro H."/>
            <person name="Siaut M."/>
            <person name="Stanley M."/>
            <person name="Sussman M.R."/>
            <person name="Taylor A.R."/>
            <person name="Vardi A."/>
            <person name="von Dassow P."/>
            <person name="Vyverman W."/>
            <person name="Willis A."/>
            <person name="Wyrwicz L.S."/>
            <person name="Rokhsar D.S."/>
            <person name="Weissenbach J."/>
            <person name="Armbrust E.V."/>
            <person name="Green B.R."/>
            <person name="Van de Peer Y."/>
            <person name="Grigoriev I.V."/>
        </authorList>
    </citation>
    <scope>NUCLEOTIDE SEQUENCE [LARGE SCALE GENOMIC DNA]</scope>
    <source>
        <strain evidence="3 4">CCMP1335</strain>
    </source>
</reference>
<feature type="signal peptide" evidence="2">
    <location>
        <begin position="1"/>
        <end position="30"/>
    </location>
</feature>
<name>B8C9G7_THAPS</name>
<feature type="compositionally biased region" description="Polar residues" evidence="1">
    <location>
        <begin position="197"/>
        <end position="212"/>
    </location>
</feature>
<feature type="compositionally biased region" description="Acidic residues" evidence="1">
    <location>
        <begin position="96"/>
        <end position="110"/>
    </location>
</feature>
<dbReference type="EMBL" id="CM000646">
    <property type="protein sequence ID" value="EED90042.1"/>
    <property type="molecule type" value="Genomic_DNA"/>
</dbReference>
<evidence type="ECO:0000256" key="2">
    <source>
        <dbReference type="SAM" id="SignalP"/>
    </source>
</evidence>
<feature type="compositionally biased region" description="Acidic residues" evidence="1">
    <location>
        <begin position="170"/>
        <end position="181"/>
    </location>
</feature>
<dbReference type="InParanoid" id="B8C9G7"/>
<dbReference type="Proteomes" id="UP000001449">
    <property type="component" value="Chromosome 10"/>
</dbReference>
<evidence type="ECO:0000313" key="3">
    <source>
        <dbReference type="EMBL" id="EED90042.1"/>
    </source>
</evidence>
<sequence>MKPTASSITPRRRAALCLFALAATSPTCMAAQHRPFGVRSSLSLPSTSTPESSSSVSNPHRECRYTITRRKGDLISRQVVLRIRCGGADGSSDGGVEGEDASAFDDESNTGEDTPALEPTVNMSVMNESFSDNDSVQTLVGDYTDADVTTPVDASGEGSDEESPIANESEPSEDDVEELETSESISDPSQVDEGASSIPSDIIEQQTQLRSSASERRAEGKTLHDEGNLKDAAVAFSEAASLLDEALSMTLEYGKSTSSEDEEAIVVERATCRLHEALCLFKDDRPGDSIEACTEVLEDGVTVVPLDDTEGNADEGAGDDGGTKNPRPTAVVKIVPATTTPTPTSRAIPSQIRARAHHRRAKARLALGDLDGALEDARSAAFMGDRNAVSFYGRLMREGTGANIKEGSNAGALGSWGDSMEGSTSSNPFLEGMLGGLSGNYPLMSSGAGSGDFSSSLLSSLLSNGSSGSGGSPLGILGDLLSPESDESTGKRRRKGKKKKRGIDSLAQSVLTNLMKRMEDEETQESICRYLHSTNTHQIIQFSAMAGIPMREENAQRLVTLANGVTPKGISKNISRVKRGMKIFKTGRKILKVIDKYKPVIIVAVLLHWIRKAYNDPALSYHSKKQAKKVAQKSTTSTPQLLLCLSTSLIHSFLPQSYHTTHQVVDNMNMLHAFVLFLAVASGTVCEGFVLEVRFVHRRPSNFRYLQNQSNSSEGTEPKSAIEMEIEDLQQKLHYIEALEERNKSQLQSFIDEEDQWNALEEDERELLLSKKDIEKKMEVLVEQMVMLWMGQKSQEG</sequence>
<dbReference type="GeneID" id="7445899"/>
<gene>
    <name evidence="3" type="ORF">THAPSDRAFT_8431</name>
</gene>
<feature type="compositionally biased region" description="Acidic residues" evidence="1">
    <location>
        <begin position="307"/>
        <end position="318"/>
    </location>
</feature>
<feature type="compositionally biased region" description="Low complexity" evidence="1">
    <location>
        <begin position="41"/>
        <end position="57"/>
    </location>
</feature>
<evidence type="ECO:0000256" key="1">
    <source>
        <dbReference type="SAM" id="MobiDB-lite"/>
    </source>
</evidence>
<reference evidence="3 4" key="1">
    <citation type="journal article" date="2004" name="Science">
        <title>The genome of the diatom Thalassiosira pseudonana: ecology, evolution, and metabolism.</title>
        <authorList>
            <person name="Armbrust E.V."/>
            <person name="Berges J.A."/>
            <person name="Bowler C."/>
            <person name="Green B.R."/>
            <person name="Martinez D."/>
            <person name="Putnam N.H."/>
            <person name="Zhou S."/>
            <person name="Allen A.E."/>
            <person name="Apt K.E."/>
            <person name="Bechner M."/>
            <person name="Brzezinski M.A."/>
            <person name="Chaal B.K."/>
            <person name="Chiovitti A."/>
            <person name="Davis A.K."/>
            <person name="Demarest M.S."/>
            <person name="Detter J.C."/>
            <person name="Glavina T."/>
            <person name="Goodstein D."/>
            <person name="Hadi M.Z."/>
            <person name="Hellsten U."/>
            <person name="Hildebrand M."/>
            <person name="Jenkins B.D."/>
            <person name="Jurka J."/>
            <person name="Kapitonov V.V."/>
            <person name="Kroger N."/>
            <person name="Lau W.W."/>
            <person name="Lane T.W."/>
            <person name="Larimer F.W."/>
            <person name="Lippmeier J.C."/>
            <person name="Lucas S."/>
            <person name="Medina M."/>
            <person name="Montsant A."/>
            <person name="Obornik M."/>
            <person name="Parker M.S."/>
            <person name="Palenik B."/>
            <person name="Pazour G.J."/>
            <person name="Richardson P.M."/>
            <person name="Rynearson T.A."/>
            <person name="Saito M.A."/>
            <person name="Schwartz D.C."/>
            <person name="Thamatrakoln K."/>
            <person name="Valentin K."/>
            <person name="Vardi A."/>
            <person name="Wilkerson F.P."/>
            <person name="Rokhsar D.S."/>
        </authorList>
    </citation>
    <scope>NUCLEOTIDE SEQUENCE [LARGE SCALE GENOMIC DNA]</scope>
    <source>
        <strain evidence="3 4">CCMP1335</strain>
    </source>
</reference>
<dbReference type="RefSeq" id="XP_002292846.1">
    <property type="nucleotide sequence ID" value="XM_002292810.1"/>
</dbReference>
<protein>
    <submittedName>
        <fullName evidence="3">Uncharacterized protein</fullName>
    </submittedName>
</protein>
<feature type="region of interest" description="Disordered" evidence="1">
    <location>
        <begin position="473"/>
        <end position="502"/>
    </location>
</feature>
<feature type="region of interest" description="Disordered" evidence="1">
    <location>
        <begin position="41"/>
        <end position="62"/>
    </location>
</feature>
<accession>B8C9G7</accession>
<dbReference type="HOGENOM" id="CLU_352865_0_0_1"/>
<dbReference type="AlphaFoldDB" id="B8C9G7"/>
<dbReference type="Gene3D" id="1.25.40.10">
    <property type="entry name" value="Tetratricopeptide repeat domain"/>
    <property type="match status" value="1"/>
</dbReference>
<proteinExistence type="predicted"/>
<organism evidence="3 4">
    <name type="scientific">Thalassiosira pseudonana</name>
    <name type="common">Marine diatom</name>
    <name type="synonym">Cyclotella nana</name>
    <dbReference type="NCBI Taxonomy" id="35128"/>
    <lineage>
        <taxon>Eukaryota</taxon>
        <taxon>Sar</taxon>
        <taxon>Stramenopiles</taxon>
        <taxon>Ochrophyta</taxon>
        <taxon>Bacillariophyta</taxon>
        <taxon>Coscinodiscophyceae</taxon>
        <taxon>Thalassiosirophycidae</taxon>
        <taxon>Thalassiosirales</taxon>
        <taxon>Thalassiosiraceae</taxon>
        <taxon>Thalassiosira</taxon>
    </lineage>
</organism>
<feature type="chain" id="PRO_5002869188" evidence="2">
    <location>
        <begin position="31"/>
        <end position="797"/>
    </location>
</feature>
<dbReference type="eggNOG" id="ENOG502SNY0">
    <property type="taxonomic scope" value="Eukaryota"/>
</dbReference>
<dbReference type="InterPro" id="IPR011990">
    <property type="entry name" value="TPR-like_helical_dom_sf"/>
</dbReference>
<evidence type="ECO:0000313" key="4">
    <source>
        <dbReference type="Proteomes" id="UP000001449"/>
    </source>
</evidence>
<keyword evidence="4" id="KW-1185">Reference proteome</keyword>
<feature type="region of interest" description="Disordered" evidence="1">
    <location>
        <begin position="146"/>
        <end position="225"/>
    </location>
</feature>
<dbReference type="KEGG" id="tps:THAPSDRAFT_8431"/>
<keyword evidence="2" id="KW-0732">Signal</keyword>
<dbReference type="PaxDb" id="35128-Thaps8431"/>
<feature type="compositionally biased region" description="Basic and acidic residues" evidence="1">
    <location>
        <begin position="213"/>
        <end position="225"/>
    </location>
</feature>
<feature type="region of interest" description="Disordered" evidence="1">
    <location>
        <begin position="87"/>
        <end position="118"/>
    </location>
</feature>
<feature type="region of interest" description="Disordered" evidence="1">
    <location>
        <begin position="306"/>
        <end position="327"/>
    </location>
</feature>
<feature type="compositionally biased region" description="Basic residues" evidence="1">
    <location>
        <begin position="491"/>
        <end position="501"/>
    </location>
</feature>
<dbReference type="SUPFAM" id="SSF48452">
    <property type="entry name" value="TPR-like"/>
    <property type="match status" value="1"/>
</dbReference>